<dbReference type="EMBL" id="CM044701">
    <property type="protein sequence ID" value="KAI5680833.1"/>
    <property type="molecule type" value="Genomic_DNA"/>
</dbReference>
<evidence type="ECO:0000313" key="2">
    <source>
        <dbReference type="Proteomes" id="UP001060085"/>
    </source>
</evidence>
<accession>A0ACC0C7T6</accession>
<name>A0ACC0C7T6_CATRO</name>
<evidence type="ECO:0000313" key="1">
    <source>
        <dbReference type="EMBL" id="KAI5680833.1"/>
    </source>
</evidence>
<protein>
    <submittedName>
        <fullName evidence="1">Uncharacterized protein</fullName>
    </submittedName>
</protein>
<organism evidence="1 2">
    <name type="scientific">Catharanthus roseus</name>
    <name type="common">Madagascar periwinkle</name>
    <name type="synonym">Vinca rosea</name>
    <dbReference type="NCBI Taxonomy" id="4058"/>
    <lineage>
        <taxon>Eukaryota</taxon>
        <taxon>Viridiplantae</taxon>
        <taxon>Streptophyta</taxon>
        <taxon>Embryophyta</taxon>
        <taxon>Tracheophyta</taxon>
        <taxon>Spermatophyta</taxon>
        <taxon>Magnoliopsida</taxon>
        <taxon>eudicotyledons</taxon>
        <taxon>Gunneridae</taxon>
        <taxon>Pentapetalae</taxon>
        <taxon>asterids</taxon>
        <taxon>lamiids</taxon>
        <taxon>Gentianales</taxon>
        <taxon>Apocynaceae</taxon>
        <taxon>Rauvolfioideae</taxon>
        <taxon>Vinceae</taxon>
        <taxon>Catharanthinae</taxon>
        <taxon>Catharanthus</taxon>
    </lineage>
</organism>
<dbReference type="Proteomes" id="UP001060085">
    <property type="component" value="Linkage Group LG01"/>
</dbReference>
<sequence length="751" mass="81423">MQGTTAPSLYGNRDDERGVGGKLGKPQVKKRPATPYDRPAVLASRGTGSWWSKIGDPAYRLVSGATKMILPSFLTKSPALIPSDETEPEDNLDVEVIPNARVNDPCTSSYDACKFTERTVPSEVAPDRLKTPCESEECGQDRPKNLNNVSELSRIEQLIKGKTFSRVEIKRLTEILNSKVRNPSEVDRERANEVTTILGHTAGVKLNPFPRIPDEGNQEDGSRAILRTPKPVLCPNVNAQDDVSSSPVEIAKAYMGSRMSEPAAGSHDALSKGETAMQSNDELVLKPFTPSYSHKSLTCWPGAVVKDPHGYITPSQRSRYGLHDFPRTPYSRTILSKSRSKLTQLQADSLHQATSSKAFPQFLTPIFGQVKSRNDVVDDGYGSVGPIRRMRNRFTSEARPRGSILLRPSKHASSPFQQPSVSKHFAPTLEKNLEPGETSTGNRFEGSVPLLNPSSSQAVKKILEQLDRNKPTPKEKAAELQLVTSWRESPPETSHSIQKENINSLGSAKFYSLKNTDSVQPELLSEGNKSEGNLNSQVKFQKRNVDAEVKSSKASGIIIGDPGASNGVSAGTSFSQMKSFQQEAGINNVTKEIGPNSSFSKQSNGQYLITASTESCLEPSKKEIPHSSGAKPVLKHVSVSRRDPGGIFSFENGVSGFTFPVSSSSSALSEPPTPSVMPFSSSSMASHSKEAPAVPSYSFGIDKSASRLVFSFPSTSGAPNDVDSLEPKFNFGSKKQPRLSFGSVGKDAVCY</sequence>
<reference evidence="2" key="1">
    <citation type="journal article" date="2023" name="Nat. Plants">
        <title>Single-cell RNA sequencing provides a high-resolution roadmap for understanding the multicellular compartmentation of specialized metabolism.</title>
        <authorList>
            <person name="Sun S."/>
            <person name="Shen X."/>
            <person name="Li Y."/>
            <person name="Li Y."/>
            <person name="Wang S."/>
            <person name="Li R."/>
            <person name="Zhang H."/>
            <person name="Shen G."/>
            <person name="Guo B."/>
            <person name="Wei J."/>
            <person name="Xu J."/>
            <person name="St-Pierre B."/>
            <person name="Chen S."/>
            <person name="Sun C."/>
        </authorList>
    </citation>
    <scope>NUCLEOTIDE SEQUENCE [LARGE SCALE GENOMIC DNA]</scope>
</reference>
<keyword evidence="2" id="KW-1185">Reference proteome</keyword>
<comment type="caution">
    <text evidence="1">The sequence shown here is derived from an EMBL/GenBank/DDBJ whole genome shotgun (WGS) entry which is preliminary data.</text>
</comment>
<gene>
    <name evidence="1" type="ORF">M9H77_02060</name>
</gene>
<proteinExistence type="predicted"/>